<evidence type="ECO:0000256" key="1">
    <source>
        <dbReference type="SAM" id="Phobius"/>
    </source>
</evidence>
<dbReference type="EMBL" id="JAMZDX010000001">
    <property type="protein sequence ID" value="MCP2307452.1"/>
    <property type="molecule type" value="Genomic_DNA"/>
</dbReference>
<keyword evidence="1" id="KW-1133">Transmembrane helix</keyword>
<feature type="transmembrane region" description="Helical" evidence="1">
    <location>
        <begin position="6"/>
        <end position="24"/>
    </location>
</feature>
<reference evidence="2 3" key="1">
    <citation type="submission" date="2022-06" db="EMBL/GenBank/DDBJ databases">
        <title>Sequencing the genomes of 1000 actinobacteria strains.</title>
        <authorList>
            <person name="Klenk H.-P."/>
        </authorList>
    </citation>
    <scope>NUCLEOTIDE SEQUENCE [LARGE SCALE GENOMIC DNA]</scope>
    <source>
        <strain evidence="2 3">DSM 41656</strain>
    </source>
</reference>
<evidence type="ECO:0000313" key="3">
    <source>
        <dbReference type="Proteomes" id="UP001206483"/>
    </source>
</evidence>
<sequence length="90" mass="9337">MVLETFAFALIGLVVGAGALARFPEYFAGRALTVSTAVVAALLGGRLTGYVLDEGGAVVQFALSALASALLVSVLARPDRVRRGSHRRHA</sequence>
<dbReference type="RefSeq" id="WP_253793428.1">
    <property type="nucleotide sequence ID" value="NZ_BAAAUB010000057.1"/>
</dbReference>
<evidence type="ECO:0000313" key="2">
    <source>
        <dbReference type="EMBL" id="MCP2307452.1"/>
    </source>
</evidence>
<name>A0ABT1IQS6_9ACTN</name>
<comment type="caution">
    <text evidence="2">The sequence shown here is derived from an EMBL/GenBank/DDBJ whole genome shotgun (WGS) entry which is preliminary data.</text>
</comment>
<protein>
    <recommendedName>
        <fullName evidence="4">GlsB/YeaQ/YmgE family stress response membrane protein</fullName>
    </recommendedName>
</protein>
<keyword evidence="3" id="KW-1185">Reference proteome</keyword>
<feature type="transmembrane region" description="Helical" evidence="1">
    <location>
        <begin position="31"/>
        <end position="52"/>
    </location>
</feature>
<organism evidence="2 3">
    <name type="scientific">Kitasatospora paracochleata</name>
    <dbReference type="NCBI Taxonomy" id="58354"/>
    <lineage>
        <taxon>Bacteria</taxon>
        <taxon>Bacillati</taxon>
        <taxon>Actinomycetota</taxon>
        <taxon>Actinomycetes</taxon>
        <taxon>Kitasatosporales</taxon>
        <taxon>Streptomycetaceae</taxon>
        <taxon>Kitasatospora</taxon>
    </lineage>
</organism>
<keyword evidence="1" id="KW-0812">Transmembrane</keyword>
<feature type="transmembrane region" description="Helical" evidence="1">
    <location>
        <begin position="58"/>
        <end position="78"/>
    </location>
</feature>
<gene>
    <name evidence="2" type="ORF">FHR36_000544</name>
</gene>
<accession>A0ABT1IQS6</accession>
<keyword evidence="1" id="KW-0472">Membrane</keyword>
<dbReference type="Proteomes" id="UP001206483">
    <property type="component" value="Unassembled WGS sequence"/>
</dbReference>
<evidence type="ECO:0008006" key="4">
    <source>
        <dbReference type="Google" id="ProtNLM"/>
    </source>
</evidence>
<proteinExistence type="predicted"/>